<evidence type="ECO:0000259" key="1">
    <source>
        <dbReference type="Pfam" id="PF01243"/>
    </source>
</evidence>
<feature type="domain" description="Pyridoxamine 5'-phosphate oxidase N-terminal" evidence="1">
    <location>
        <begin position="37"/>
        <end position="158"/>
    </location>
</feature>
<dbReference type="Pfam" id="PF01243">
    <property type="entry name" value="PNPOx_N"/>
    <property type="match status" value="1"/>
</dbReference>
<gene>
    <name evidence="2" type="ORF">E9232_001330</name>
</gene>
<dbReference type="PANTHER" id="PTHR42815:SF2">
    <property type="entry name" value="FAD-BINDING, PUTATIVE (AFU_ORTHOLOGUE AFUA_6G07600)-RELATED"/>
    <property type="match status" value="1"/>
</dbReference>
<reference evidence="2 3" key="1">
    <citation type="submission" date="2023-07" db="EMBL/GenBank/DDBJ databases">
        <title>Sorghum-associated microbial communities from plants grown in Nebraska, USA.</title>
        <authorList>
            <person name="Schachtman D."/>
        </authorList>
    </citation>
    <scope>NUCLEOTIDE SEQUENCE [LARGE SCALE GENOMIC DNA]</scope>
    <source>
        <strain evidence="2 3">584</strain>
    </source>
</reference>
<dbReference type="InterPro" id="IPR012349">
    <property type="entry name" value="Split_barrel_FMN-bd"/>
</dbReference>
<keyword evidence="3" id="KW-1185">Reference proteome</keyword>
<proteinExistence type="predicted"/>
<organism evidence="2 3">
    <name type="scientific">Inquilinus ginsengisoli</name>
    <dbReference type="NCBI Taxonomy" id="363840"/>
    <lineage>
        <taxon>Bacteria</taxon>
        <taxon>Pseudomonadati</taxon>
        <taxon>Pseudomonadota</taxon>
        <taxon>Alphaproteobacteria</taxon>
        <taxon>Rhodospirillales</taxon>
        <taxon>Rhodospirillaceae</taxon>
        <taxon>Inquilinus</taxon>
    </lineage>
</organism>
<evidence type="ECO:0000313" key="2">
    <source>
        <dbReference type="EMBL" id="MDR6288823.1"/>
    </source>
</evidence>
<sequence length="211" mass="22817">MDDGAAHDALTLQDQADLRGRYPEPSDLVRNKILDRIDPHARAFIGLSPFLVIATAGANGGADASPRGDAPGFVAVVDRKTLLIPDRRGNNLCDSLSNVLENPKVGLVFFVPGVNETLRVNGGAVITSDPALLEPMAVDGKVPTSALKVTVDELYFHCGKALIRSRLWDPAVQIERRSFPTLGKILADQIKGLDSDEVQTGLETSYRDRLY</sequence>
<dbReference type="EMBL" id="JAVDPW010000002">
    <property type="protein sequence ID" value="MDR6288823.1"/>
    <property type="molecule type" value="Genomic_DNA"/>
</dbReference>
<dbReference type="InterPro" id="IPR024029">
    <property type="entry name" value="Pyridox_Oxase_FMN-dep"/>
</dbReference>
<dbReference type="InterPro" id="IPR011576">
    <property type="entry name" value="Pyridox_Oxase_N"/>
</dbReference>
<dbReference type="Proteomes" id="UP001262410">
    <property type="component" value="Unassembled WGS sequence"/>
</dbReference>
<dbReference type="PANTHER" id="PTHR42815">
    <property type="entry name" value="FAD-BINDING, PUTATIVE (AFU_ORTHOLOGUE AFUA_6G07600)-RELATED"/>
    <property type="match status" value="1"/>
</dbReference>
<evidence type="ECO:0000313" key="3">
    <source>
        <dbReference type="Proteomes" id="UP001262410"/>
    </source>
</evidence>
<protein>
    <recommendedName>
        <fullName evidence="1">Pyridoxamine 5'-phosphate oxidase N-terminal domain-containing protein</fullName>
    </recommendedName>
</protein>
<dbReference type="NCBIfam" id="TIGR04025">
    <property type="entry name" value="PPOX_FMN_DR2398"/>
    <property type="match status" value="1"/>
</dbReference>
<comment type="caution">
    <text evidence="2">The sequence shown here is derived from an EMBL/GenBank/DDBJ whole genome shotgun (WGS) entry which is preliminary data.</text>
</comment>
<name>A0ABU1JJP0_9PROT</name>
<dbReference type="Gene3D" id="2.30.110.10">
    <property type="entry name" value="Electron Transport, Fmn-binding Protein, Chain A"/>
    <property type="match status" value="1"/>
</dbReference>
<accession>A0ABU1JJP0</accession>
<dbReference type="SUPFAM" id="SSF50475">
    <property type="entry name" value="FMN-binding split barrel"/>
    <property type="match status" value="1"/>
</dbReference>
<dbReference type="RefSeq" id="WP_309792864.1">
    <property type="nucleotide sequence ID" value="NZ_JAVDPW010000002.1"/>
</dbReference>